<organism evidence="3 4">
    <name type="scientific">Thiohalocapsa halophila</name>
    <dbReference type="NCBI Taxonomy" id="69359"/>
    <lineage>
        <taxon>Bacteria</taxon>
        <taxon>Pseudomonadati</taxon>
        <taxon>Pseudomonadota</taxon>
        <taxon>Gammaproteobacteria</taxon>
        <taxon>Chromatiales</taxon>
        <taxon>Chromatiaceae</taxon>
        <taxon>Thiohalocapsa</taxon>
    </lineage>
</organism>
<name>A0ABS1CPD5_9GAMM</name>
<dbReference type="EMBL" id="NRRV01000120">
    <property type="protein sequence ID" value="MBK1633798.1"/>
    <property type="molecule type" value="Genomic_DNA"/>
</dbReference>
<dbReference type="SUPFAM" id="SSF53067">
    <property type="entry name" value="Actin-like ATPase domain"/>
    <property type="match status" value="1"/>
</dbReference>
<dbReference type="InterPro" id="IPR008040">
    <property type="entry name" value="Hydant_A_N"/>
</dbReference>
<gene>
    <name evidence="3" type="ORF">CKO31_24295</name>
</gene>
<dbReference type="InterPro" id="IPR002821">
    <property type="entry name" value="Hydantoinase_A"/>
</dbReference>
<accession>A0ABS1CPD5</accession>
<evidence type="ECO:0000313" key="4">
    <source>
        <dbReference type="Proteomes" id="UP000748752"/>
    </source>
</evidence>
<dbReference type="RefSeq" id="WP_200243185.1">
    <property type="nucleotide sequence ID" value="NZ_NRRV01000120.1"/>
</dbReference>
<sequence length="654" mass="67008">MALLGIDTGGTFTDFVLWHDDRLRVHKVASTPAAPEQAILRGVQELGLAPAELSIVHGSTVATNAVLEGKGARTAFVTNRGFRDLLGIGRQARAALYDLQPPPAAPPVPPALCLETGGRLGADGALIEPLTAADLDALRAAVAELDVEAVAVNLLFSYLDAGAERAIAAALPPEITVHHRADAGVEPGGDAALVLAHQRQHRRRQRDEQAGLPGAGIAVMQSSGETVAADAAGDGAVRLLLSGPAGGLAGAGYVAAAAGLGQMLTFDMGGTSTDVALVDGAPRLTLEGRIGGLPVAVPMVDMHTIGAGGGSIARLDAGGALQVGPESSGAEPGPVCYGRGGREPTVTDANLVLGRLRADAFLGGRMPLDLDAARQALASLGQRLGLVPAAGEEPAEQAARGIIDIVNEHMAQALRVISVQRGIDPTDGWLCCFGGAGGLHVCALAQALGMSRALVPERAGVLSALGMLAAPPGRLLTRAWLGPLAERSDAEVAAALAGLADRGRAALAAEGIAPGDLRREDSLDLRYRGQSYTLNLPWSGVAATAAAFQELHHARYGHTLTLPVELVSLRVRLTAPARAAALPAIDTPIPAETAVTVPVAGFAAPVPLRQRAAIGVGERLTGPAVILDDVATTWLAPDWQAERDTFGNLLLRRR</sequence>
<dbReference type="PANTHER" id="PTHR11365:SF23">
    <property type="entry name" value="HYPOTHETICAL 5-OXOPROLINASE (EUROFUNG)-RELATED"/>
    <property type="match status" value="1"/>
</dbReference>
<feature type="domain" description="Hydantoinase/oxoprolinase N-terminal" evidence="2">
    <location>
        <begin position="4"/>
        <end position="171"/>
    </location>
</feature>
<dbReference type="Pfam" id="PF05378">
    <property type="entry name" value="Hydant_A_N"/>
    <property type="match status" value="1"/>
</dbReference>
<reference evidence="3 4" key="1">
    <citation type="journal article" date="2020" name="Microorganisms">
        <title>Osmotic Adaptation and Compatible Solute Biosynthesis of Phototrophic Bacteria as Revealed from Genome Analyses.</title>
        <authorList>
            <person name="Imhoff J.F."/>
            <person name="Rahn T."/>
            <person name="Kunzel S."/>
            <person name="Keller A."/>
            <person name="Neulinger S.C."/>
        </authorList>
    </citation>
    <scope>NUCLEOTIDE SEQUENCE [LARGE SCALE GENOMIC DNA]</scope>
    <source>
        <strain evidence="3 4">DSM 6210</strain>
    </source>
</reference>
<feature type="domain" description="Hydantoinase A/oxoprolinase" evidence="1">
    <location>
        <begin position="215"/>
        <end position="470"/>
    </location>
</feature>
<proteinExistence type="predicted"/>
<evidence type="ECO:0000259" key="1">
    <source>
        <dbReference type="Pfam" id="PF01968"/>
    </source>
</evidence>
<evidence type="ECO:0000259" key="2">
    <source>
        <dbReference type="Pfam" id="PF05378"/>
    </source>
</evidence>
<dbReference type="InterPro" id="IPR045079">
    <property type="entry name" value="Oxoprolinase-like"/>
</dbReference>
<protein>
    <submittedName>
        <fullName evidence="3">Hydantoinase</fullName>
    </submittedName>
</protein>
<keyword evidence="4" id="KW-1185">Reference proteome</keyword>
<evidence type="ECO:0000313" key="3">
    <source>
        <dbReference type="EMBL" id="MBK1633798.1"/>
    </source>
</evidence>
<comment type="caution">
    <text evidence="3">The sequence shown here is derived from an EMBL/GenBank/DDBJ whole genome shotgun (WGS) entry which is preliminary data.</text>
</comment>
<dbReference type="Proteomes" id="UP000748752">
    <property type="component" value="Unassembled WGS sequence"/>
</dbReference>
<dbReference type="PANTHER" id="PTHR11365">
    <property type="entry name" value="5-OXOPROLINASE RELATED"/>
    <property type="match status" value="1"/>
</dbReference>
<dbReference type="Pfam" id="PF01968">
    <property type="entry name" value="Hydantoinase_A"/>
    <property type="match status" value="1"/>
</dbReference>
<dbReference type="InterPro" id="IPR043129">
    <property type="entry name" value="ATPase_NBD"/>
</dbReference>